<evidence type="ECO:0000256" key="5">
    <source>
        <dbReference type="ARBA" id="ARBA00023268"/>
    </source>
</evidence>
<proteinExistence type="predicted"/>
<feature type="domain" description="PKS/mFAS DH" evidence="11">
    <location>
        <begin position="934"/>
        <end position="1209"/>
    </location>
</feature>
<evidence type="ECO:0000256" key="1">
    <source>
        <dbReference type="ARBA" id="ARBA00022450"/>
    </source>
</evidence>
<dbReference type="GO" id="GO:0050641">
    <property type="term" value="F:6-methylsalicylic acid synthase activity"/>
    <property type="evidence" value="ECO:0007669"/>
    <property type="project" value="UniProtKB-EC"/>
</dbReference>
<protein>
    <recommendedName>
        <fullName evidence="6">6-methylsalicylic acid synthase</fullName>
        <ecNumber evidence="6">2.3.1.165</ecNumber>
    </recommendedName>
</protein>
<dbReference type="InterPro" id="IPR049900">
    <property type="entry name" value="PKS_mFAS_DH"/>
</dbReference>
<evidence type="ECO:0000256" key="7">
    <source>
        <dbReference type="PROSITE-ProRule" id="PRU01363"/>
    </source>
</evidence>
<dbReference type="InterPro" id="IPR036736">
    <property type="entry name" value="ACP-like_sf"/>
</dbReference>
<dbReference type="Proteomes" id="UP000029964">
    <property type="component" value="Unassembled WGS sequence"/>
</dbReference>
<dbReference type="InterPro" id="IPR050091">
    <property type="entry name" value="PKS_NRPS_Biosynth_Enz"/>
</dbReference>
<dbReference type="Pfam" id="PF00550">
    <property type="entry name" value="PP-binding"/>
    <property type="match status" value="1"/>
</dbReference>
<feature type="region of interest" description="N-terminal hotdog fold" evidence="7">
    <location>
        <begin position="934"/>
        <end position="1051"/>
    </location>
</feature>
<dbReference type="SMART" id="SM00823">
    <property type="entry name" value="PKS_PP"/>
    <property type="match status" value="1"/>
</dbReference>
<dbReference type="SUPFAM" id="SSF47336">
    <property type="entry name" value="ACP-like"/>
    <property type="match status" value="1"/>
</dbReference>
<dbReference type="InterPro" id="IPR016039">
    <property type="entry name" value="Thiolase-like"/>
</dbReference>
<feature type="region of interest" description="Disordered" evidence="8">
    <location>
        <begin position="1"/>
        <end position="41"/>
    </location>
</feature>
<dbReference type="GO" id="GO:0006633">
    <property type="term" value="P:fatty acid biosynthetic process"/>
    <property type="evidence" value="ECO:0007669"/>
    <property type="project" value="InterPro"/>
</dbReference>
<dbReference type="InterPro" id="IPR036291">
    <property type="entry name" value="NAD(P)-bd_dom_sf"/>
</dbReference>
<dbReference type="Gene3D" id="3.10.129.110">
    <property type="entry name" value="Polyketide synthase dehydratase"/>
    <property type="match status" value="1"/>
</dbReference>
<dbReference type="Pfam" id="PF16197">
    <property type="entry name" value="KAsynt_C_assoc"/>
    <property type="match status" value="1"/>
</dbReference>
<dbReference type="InterPro" id="IPR032821">
    <property type="entry name" value="PKS_assoc"/>
</dbReference>
<evidence type="ECO:0000259" key="10">
    <source>
        <dbReference type="PROSITE" id="PS52004"/>
    </source>
</evidence>
<dbReference type="HOGENOM" id="CLU_000022_35_3_1"/>
<dbReference type="InterPro" id="IPR020841">
    <property type="entry name" value="PKS_Beta-ketoAc_synthase_dom"/>
</dbReference>
<dbReference type="Pfam" id="PF00109">
    <property type="entry name" value="ketoacyl-synt"/>
    <property type="match status" value="1"/>
</dbReference>
<dbReference type="SMART" id="SM01294">
    <property type="entry name" value="PKS_PP_betabranch"/>
    <property type="match status" value="1"/>
</dbReference>
<dbReference type="InterPro" id="IPR014043">
    <property type="entry name" value="Acyl_transferase_dom"/>
</dbReference>
<evidence type="ECO:0000256" key="3">
    <source>
        <dbReference type="ARBA" id="ARBA00022679"/>
    </source>
</evidence>
<dbReference type="PROSITE" id="PS52004">
    <property type="entry name" value="KS3_2"/>
    <property type="match status" value="1"/>
</dbReference>
<dbReference type="PROSITE" id="PS00606">
    <property type="entry name" value="KS3_1"/>
    <property type="match status" value="1"/>
</dbReference>
<dbReference type="SMART" id="SM00822">
    <property type="entry name" value="PKS_KR"/>
    <property type="match status" value="1"/>
</dbReference>
<dbReference type="GO" id="GO:0004312">
    <property type="term" value="F:fatty acid synthase activity"/>
    <property type="evidence" value="ECO:0007669"/>
    <property type="project" value="TreeGrafter"/>
</dbReference>
<keyword evidence="5" id="KW-0511">Multifunctional enzyme</keyword>
<dbReference type="Gene3D" id="3.40.47.10">
    <property type="match status" value="1"/>
</dbReference>
<dbReference type="EC" id="2.3.1.165" evidence="6"/>
<dbReference type="Gene3D" id="3.30.70.250">
    <property type="entry name" value="Malonyl-CoA ACP transacylase, ACP-binding"/>
    <property type="match status" value="1"/>
</dbReference>
<feature type="region of interest" description="Disordered" evidence="8">
    <location>
        <begin position="1682"/>
        <end position="1701"/>
    </location>
</feature>
<keyword evidence="13" id="KW-1185">Reference proteome</keyword>
<dbReference type="InterPro" id="IPR016036">
    <property type="entry name" value="Malonyl_transacylase_ACP-bd"/>
</dbReference>
<keyword evidence="2" id="KW-0597">Phosphoprotein</keyword>
<keyword evidence="4" id="KW-0560">Oxidoreductase</keyword>
<dbReference type="InterPro" id="IPR006162">
    <property type="entry name" value="Ppantetheine_attach_site"/>
</dbReference>
<dbReference type="InterPro" id="IPR057326">
    <property type="entry name" value="KR_dom"/>
</dbReference>
<dbReference type="InterPro" id="IPR018201">
    <property type="entry name" value="Ketoacyl_synth_AS"/>
</dbReference>
<evidence type="ECO:0000256" key="6">
    <source>
        <dbReference type="ARBA" id="ARBA00038879"/>
    </source>
</evidence>
<dbReference type="InterPro" id="IPR016035">
    <property type="entry name" value="Acyl_Trfase/lysoPLipase"/>
</dbReference>
<comment type="caution">
    <text evidence="7">Lacks conserved residue(s) required for the propagation of feature annotation.</text>
</comment>
<dbReference type="InterPro" id="IPR020807">
    <property type="entry name" value="PKS_DH"/>
</dbReference>
<evidence type="ECO:0000259" key="11">
    <source>
        <dbReference type="PROSITE" id="PS52019"/>
    </source>
</evidence>
<dbReference type="InterPro" id="IPR014031">
    <property type="entry name" value="Ketoacyl_synth_C"/>
</dbReference>
<evidence type="ECO:0000313" key="13">
    <source>
        <dbReference type="Proteomes" id="UP000029964"/>
    </source>
</evidence>
<feature type="compositionally biased region" description="Polar residues" evidence="8">
    <location>
        <begin position="1"/>
        <end position="10"/>
    </location>
</feature>
<dbReference type="CDD" id="cd00833">
    <property type="entry name" value="PKS"/>
    <property type="match status" value="1"/>
</dbReference>
<dbReference type="InterPro" id="IPR001227">
    <property type="entry name" value="Ac_transferase_dom_sf"/>
</dbReference>
<dbReference type="PROSITE" id="PS52019">
    <property type="entry name" value="PKS_MFAS_DH"/>
    <property type="match status" value="1"/>
</dbReference>
<dbReference type="Pfam" id="PF00698">
    <property type="entry name" value="Acyl_transf_1"/>
    <property type="match status" value="1"/>
</dbReference>
<dbReference type="PANTHER" id="PTHR43775">
    <property type="entry name" value="FATTY ACID SYNTHASE"/>
    <property type="match status" value="1"/>
</dbReference>
<dbReference type="CDD" id="cd05274">
    <property type="entry name" value="KR_FAS_SDR_x"/>
    <property type="match status" value="1"/>
</dbReference>
<dbReference type="GO" id="GO:0004315">
    <property type="term" value="F:3-oxoacyl-[acyl-carrier-protein] synthase activity"/>
    <property type="evidence" value="ECO:0007669"/>
    <property type="project" value="InterPro"/>
</dbReference>
<dbReference type="SMART" id="SM00825">
    <property type="entry name" value="PKS_KS"/>
    <property type="match status" value="1"/>
</dbReference>
<dbReference type="InterPro" id="IPR042104">
    <property type="entry name" value="PKS_dehydratase_sf"/>
</dbReference>
<dbReference type="GO" id="GO:0016491">
    <property type="term" value="F:oxidoreductase activity"/>
    <property type="evidence" value="ECO:0007669"/>
    <property type="project" value="UniProtKB-KW"/>
</dbReference>
<organism evidence="12 13">
    <name type="scientific">Hapsidospora chrysogenum (strain ATCC 11550 / CBS 779.69 / DSM 880 / IAM 14645 / JCM 23072 / IMI 49137)</name>
    <name type="common">Acremonium chrysogenum</name>
    <dbReference type="NCBI Taxonomy" id="857340"/>
    <lineage>
        <taxon>Eukaryota</taxon>
        <taxon>Fungi</taxon>
        <taxon>Dikarya</taxon>
        <taxon>Ascomycota</taxon>
        <taxon>Pezizomycotina</taxon>
        <taxon>Sordariomycetes</taxon>
        <taxon>Hypocreomycetidae</taxon>
        <taxon>Hypocreales</taxon>
        <taxon>Bionectriaceae</taxon>
        <taxon>Hapsidospora</taxon>
    </lineage>
</organism>
<comment type="caution">
    <text evidence="12">The sequence shown here is derived from an EMBL/GenBank/DDBJ whole genome shotgun (WGS) entry which is preliminary data.</text>
</comment>
<dbReference type="GO" id="GO:0044550">
    <property type="term" value="P:secondary metabolite biosynthetic process"/>
    <property type="evidence" value="ECO:0007669"/>
    <property type="project" value="UniProtKB-ARBA"/>
</dbReference>
<dbReference type="SMART" id="SM00827">
    <property type="entry name" value="PKS_AT"/>
    <property type="match status" value="1"/>
</dbReference>
<dbReference type="Gene3D" id="3.40.366.10">
    <property type="entry name" value="Malonyl-Coenzyme A Acyl Carrier Protein, domain 2"/>
    <property type="match status" value="1"/>
</dbReference>
<dbReference type="GO" id="GO:0031177">
    <property type="term" value="F:phosphopantetheine binding"/>
    <property type="evidence" value="ECO:0007669"/>
    <property type="project" value="InterPro"/>
</dbReference>
<evidence type="ECO:0000256" key="2">
    <source>
        <dbReference type="ARBA" id="ARBA00022553"/>
    </source>
</evidence>
<dbReference type="OrthoDB" id="329835at2759"/>
<dbReference type="Pfam" id="PF02801">
    <property type="entry name" value="Ketoacyl-synt_C"/>
    <property type="match status" value="1"/>
</dbReference>
<dbReference type="PANTHER" id="PTHR43775:SF22">
    <property type="entry name" value="SYNTHASE, PUTATIVE (JCVI)-RELATED"/>
    <property type="match status" value="1"/>
</dbReference>
<dbReference type="Gene3D" id="3.40.50.720">
    <property type="entry name" value="NAD(P)-binding Rossmann-like Domain"/>
    <property type="match status" value="1"/>
</dbReference>
<evidence type="ECO:0000256" key="4">
    <source>
        <dbReference type="ARBA" id="ARBA00023002"/>
    </source>
</evidence>
<dbReference type="InterPro" id="IPR049552">
    <property type="entry name" value="PKS_DH_N"/>
</dbReference>
<dbReference type="SUPFAM" id="SSF51735">
    <property type="entry name" value="NAD(P)-binding Rossmann-fold domains"/>
    <property type="match status" value="2"/>
</dbReference>
<dbReference type="PROSITE" id="PS50075">
    <property type="entry name" value="CARRIER"/>
    <property type="match status" value="1"/>
</dbReference>
<dbReference type="InterPro" id="IPR020806">
    <property type="entry name" value="PKS_PP-bd"/>
</dbReference>
<accession>A0A086T2E5</accession>
<evidence type="ECO:0000256" key="8">
    <source>
        <dbReference type="SAM" id="MobiDB-lite"/>
    </source>
</evidence>
<dbReference type="Gene3D" id="1.10.1200.10">
    <property type="entry name" value="ACP-like"/>
    <property type="match status" value="1"/>
</dbReference>
<feature type="domain" description="Carrier" evidence="9">
    <location>
        <begin position="1705"/>
        <end position="1779"/>
    </location>
</feature>
<gene>
    <name evidence="12" type="ORF">ACRE_057170</name>
</gene>
<dbReference type="STRING" id="857340.A0A086T2E5"/>
<dbReference type="Pfam" id="PF08659">
    <property type="entry name" value="KR"/>
    <property type="match status" value="1"/>
</dbReference>
<dbReference type="PROSITE" id="PS00012">
    <property type="entry name" value="PHOSPHOPANTETHEINE"/>
    <property type="match status" value="1"/>
</dbReference>
<dbReference type="Pfam" id="PF21089">
    <property type="entry name" value="PKS_DH_N"/>
    <property type="match status" value="1"/>
</dbReference>
<dbReference type="InterPro" id="IPR013968">
    <property type="entry name" value="PKS_KR"/>
</dbReference>
<keyword evidence="3" id="KW-0808">Transferase</keyword>
<dbReference type="SUPFAM" id="SSF52151">
    <property type="entry name" value="FabD/lysophospholipase-like"/>
    <property type="match status" value="1"/>
</dbReference>
<feature type="region of interest" description="C-terminal hotdog fold" evidence="7">
    <location>
        <begin position="1065"/>
        <end position="1209"/>
    </location>
</feature>
<dbReference type="SUPFAM" id="SSF55048">
    <property type="entry name" value="Probable ACP-binding domain of malonyl-CoA ACP transacylase"/>
    <property type="match status" value="1"/>
</dbReference>
<evidence type="ECO:0000259" key="9">
    <source>
        <dbReference type="PROSITE" id="PS50075"/>
    </source>
</evidence>
<dbReference type="SMART" id="SM00826">
    <property type="entry name" value="PKS_DH"/>
    <property type="match status" value="1"/>
</dbReference>
<feature type="compositionally biased region" description="Polar residues" evidence="8">
    <location>
        <begin position="22"/>
        <end position="31"/>
    </location>
</feature>
<evidence type="ECO:0000313" key="12">
    <source>
        <dbReference type="EMBL" id="KFH43527.1"/>
    </source>
</evidence>
<feature type="domain" description="Ketosynthase family 3 (KS3)" evidence="10">
    <location>
        <begin position="39"/>
        <end position="464"/>
    </location>
</feature>
<reference evidence="13" key="1">
    <citation type="journal article" date="2014" name="Genome Announc.">
        <title>Genome sequence and annotation of Acremonium chrysogenum, producer of the beta-lactam antibiotic cephalosporin C.</title>
        <authorList>
            <person name="Terfehr D."/>
            <person name="Dahlmann T.A."/>
            <person name="Specht T."/>
            <person name="Zadra I."/>
            <person name="Kuernsteiner H."/>
            <person name="Kueck U."/>
        </authorList>
    </citation>
    <scope>NUCLEOTIDE SEQUENCE [LARGE SCALE GENOMIC DNA]</scope>
    <source>
        <strain evidence="13">ATCC 11550 / CBS 779.69 / DSM 880 / IAM 14645 / JCM 23072 / IMI 49137</strain>
    </source>
</reference>
<keyword evidence="1" id="KW-0596">Phosphopantetheine</keyword>
<dbReference type="SUPFAM" id="SSF53901">
    <property type="entry name" value="Thiolase-like"/>
    <property type="match status" value="1"/>
</dbReference>
<dbReference type="EMBL" id="JPKY01000067">
    <property type="protein sequence ID" value="KFH43527.1"/>
    <property type="molecule type" value="Genomic_DNA"/>
</dbReference>
<dbReference type="InterPro" id="IPR009081">
    <property type="entry name" value="PP-bd_ACP"/>
</dbReference>
<sequence length="1782" mass="191662">MSQSSTSSFGTPGLGASPVGTLASSRTTLSSEDGHDPSERDVAIVGLACRAPGGNNSPEELWRSILEKKDASGEMPSMRWEAYYRRDPRNPKVLDQTSSRGYYLDKLEDFDAQFFGISPKEAEQMDPQQRVSLEVAWEALENAGIPPSSLSGSDTAVFWGVGSDDYAKLLHEDLPNIEAWMGIGVSYCGVPNRISYHLNLMGPSSAVDGACASGLVAVHHGAQAVLSGESQVAIVGGVNALCGPGHFKVLDAAGAVSPEGCCRSFDDEARGYGRGEGAGAIILKNKSQAIRDGDHILAILKGSAVAHDGKTNGIMAPNAEAQQLVAQNCLGVAGVDPLTVRYVEAHATSTPLGDPTEVSAISAVYGSGRPKEDPCFVGSIKPNIGHLEAGAGAMGLIKAVMALQKGVLPPQANLKTLNKRIDWDTAGIKVVQDATKWPSTDEVRRAAVCSYGYGGTVSHAVIEKPTFAEQPSPLSSSATPGPLLLLLSGTQEKRLSLQARSLEKWMKSNGQKHDLRTVAAALAVRRDHHDHRAAVVVDSQEDAVHVLSQLAENSNHPWVTQSRVLGSDVNKDVVWVFSGHGAQWPDMGKELLRNSVFLAAIQPLDNIVVSEAGLSPISLLQSGQFDSSDHVQILTYIMQIGISAVLNSQGLYPQAVIGHSVGEIAASVIAGAITAKEGTLLTTRRAILYRQVMGQGGMIVVQKPFAEVSQELHGRDDLVAAIDASPSSTVISGSSAAVAQVRDEYKQRGLKVATVKTDIAFHSPMLNTLVEPLVETLDGRLSPRLPHRARLYSTSLKDPRGQDLRDQAYWVRNMVSPVHLTSAVQAAVEDSYRIFLEVSSHPVVSHSINETLMHAEVEDFCVVPTLKRNKPSEKSILYATAQLHCQGAAVDWKAHMPGPWAGGLPNTTWVHVPAWRKVETAQFNAAQTHVEESHNLLGERIAVAGTNTVVYTTKLDTTTKPFPGEHPVHGTEIIPAACLITTFLKAARANVLEDVNLKVPVAINTPISVQVVVQQNEVKIMSRLLQEGKAAEESAWATNTTCRWAVQDTSPEDLINIEAVKARIGTRLPDDFSKKYLEEVGVTGMGFPWASTEQYGNTQEMLARVDAAPDVASDAPLPWDPSSWASILDAATSIGSTIYSKEPGLRMLGRIQRLDFYARNDPPKMVWLYVQEASHLGLAAHVTILDDTGRPLAKLTGMLFSAVEGEPGTSGGMEGLVHQLAWPPAMPTENPLTFSQVVLVSSDVALREKYAATIPTKLKTHQVSSAANLATDGSLSLDKNTAIVYLPGIVSSMHDVPASTEENMWQALEVIKTCSRHSLPGKVFIVTSKAGEGATPTALAHAPLAGLSRILSSEHPDEFGCHVDTEEEVFPLTALRYIQGDSVIRVRDGVARTARLRSLPRDKLLRDTKTPRLLPKADGTYLITGGLGALGLAVAEFLVEKGARRLVLVSRRSLPTRKTWDNVTGDMAHVIAKIRELERQGAYMHVLALDIGKQSAAQELPEALDKLLLPPVRGVVHAAGVLNDQLALDTTRDGISSVLTPKVTGSLVLDEVFPARSVDFFVLFSSCGHLVGSTGQTAYGSANAFLDALARRRKNQGDRSVAFQWTAWRGMGMGASTDFIKFEFDSKGITDVTRDEAFGAWTHLGKYDMDHAVVLRSRPLEDGEPVPIPIITDIAIRRVPVDNGTAEPSSGGATGKPGPGVDLKTYLDQEIRNCVGRVLQIAPEDIDTKTALSDLGMDSVMTVNLRGQLQKTLKVQIPPTLTWSYPTVKHLVGWFEEKLAKD</sequence>
<dbReference type="InterPro" id="IPR014030">
    <property type="entry name" value="Ketoacyl_synth_N"/>
</dbReference>
<feature type="compositionally biased region" description="Basic and acidic residues" evidence="8">
    <location>
        <begin position="32"/>
        <end position="41"/>
    </location>
</feature>
<name>A0A086T2E5_HAPC1</name>